<dbReference type="EMBL" id="FPAW01000045">
    <property type="protein sequence ID" value="SFU19210.1"/>
    <property type="molecule type" value="Genomic_DNA"/>
</dbReference>
<evidence type="ECO:0000313" key="4">
    <source>
        <dbReference type="Proteomes" id="UP000182466"/>
    </source>
</evidence>
<evidence type="ECO:0000256" key="1">
    <source>
        <dbReference type="ARBA" id="ARBA00022729"/>
    </source>
</evidence>
<sequence length="346" mass="37719">MIRNLLRILVAVLATQAPVTAQEAVELVPAAAGEAATALVVRSTTDYLILRPALQAFVAKNPMVSVIYEQWGSNALYANSLSACKGEVAQADAVFSSAIHQMVDLVNRACASPYRSDLTAALAPSRIWRDELWGVTHEAAVIIYNTSLVPESEVPRTRFALLDLMRQRGQTYQDKIATYDIEASGLGYLFAFADSLEATTFGALLEGFARSRAIATCCSAEIIKRVATGRYLIAYNVLGSYVDAIASENIGVIKPEDYTLFLSRAYMIPRGARNPAASADLLDFLLSSEGQSVLAKSKLVDLEDSEATGLPISARRDIRIEPTLLVAGDQHRRLRLIGQWRSTFKK</sequence>
<name>A0A1I7E5K1_9RHOB</name>
<dbReference type="Gene3D" id="3.40.190.10">
    <property type="entry name" value="Periplasmic binding protein-like II"/>
    <property type="match status" value="2"/>
</dbReference>
<evidence type="ECO:0000313" key="3">
    <source>
        <dbReference type="EMBL" id="SFU19210.1"/>
    </source>
</evidence>
<dbReference type="Proteomes" id="UP000182466">
    <property type="component" value="Unassembled WGS sequence"/>
</dbReference>
<dbReference type="AlphaFoldDB" id="A0A1I7E5K1"/>
<dbReference type="RefSeq" id="WP_027263845.1">
    <property type="nucleotide sequence ID" value="NZ_FPAW01000045.1"/>
</dbReference>
<gene>
    <name evidence="3" type="ORF">SAMN05216236_14519</name>
</gene>
<feature type="signal peptide" evidence="2">
    <location>
        <begin position="1"/>
        <end position="21"/>
    </location>
</feature>
<organism evidence="3 4">
    <name type="scientific">Sedimentitalea nanhaiensis</name>
    <dbReference type="NCBI Taxonomy" id="999627"/>
    <lineage>
        <taxon>Bacteria</taxon>
        <taxon>Pseudomonadati</taxon>
        <taxon>Pseudomonadota</taxon>
        <taxon>Alphaproteobacteria</taxon>
        <taxon>Rhodobacterales</taxon>
        <taxon>Paracoccaceae</taxon>
        <taxon>Sedimentitalea</taxon>
    </lineage>
</organism>
<proteinExistence type="predicted"/>
<protein>
    <submittedName>
        <fullName evidence="3">Iron(III) transport system substrate-binding protein/two-component system, OmpR family, sensor histidine kinase TctE</fullName>
    </submittedName>
</protein>
<keyword evidence="4" id="KW-1185">Reference proteome</keyword>
<dbReference type="PANTHER" id="PTHR30006">
    <property type="entry name" value="THIAMINE-BINDING PERIPLASMIC PROTEIN-RELATED"/>
    <property type="match status" value="1"/>
</dbReference>
<dbReference type="SUPFAM" id="SSF53850">
    <property type="entry name" value="Periplasmic binding protein-like II"/>
    <property type="match status" value="1"/>
</dbReference>
<keyword evidence="1 2" id="KW-0732">Signal</keyword>
<dbReference type="GO" id="GO:0016301">
    <property type="term" value="F:kinase activity"/>
    <property type="evidence" value="ECO:0007669"/>
    <property type="project" value="UniProtKB-KW"/>
</dbReference>
<dbReference type="eggNOG" id="COG1840">
    <property type="taxonomic scope" value="Bacteria"/>
</dbReference>
<dbReference type="PANTHER" id="PTHR30006:SF25">
    <property type="entry name" value="PHOSPHOGLYCERATE TRANSPORT REGULATORY PROTEIN PGTC"/>
    <property type="match status" value="1"/>
</dbReference>
<keyword evidence="3" id="KW-0808">Transferase</keyword>
<reference evidence="3 4" key="1">
    <citation type="submission" date="2016-10" db="EMBL/GenBank/DDBJ databases">
        <authorList>
            <person name="de Groot N.N."/>
        </authorList>
    </citation>
    <scope>NUCLEOTIDE SEQUENCE [LARGE SCALE GENOMIC DNA]</scope>
    <source>
        <strain evidence="3 4">CGMCC 1.10959</strain>
    </source>
</reference>
<keyword evidence="3" id="KW-0418">Kinase</keyword>
<accession>A0A1I7E5K1</accession>
<evidence type="ECO:0000256" key="2">
    <source>
        <dbReference type="SAM" id="SignalP"/>
    </source>
</evidence>
<dbReference type="STRING" id="999627.SAMN05216236_14519"/>
<dbReference type="GO" id="GO:0030288">
    <property type="term" value="C:outer membrane-bounded periplasmic space"/>
    <property type="evidence" value="ECO:0007669"/>
    <property type="project" value="TreeGrafter"/>
</dbReference>
<dbReference type="OrthoDB" id="8673316at2"/>
<feature type="chain" id="PRO_5010246112" evidence="2">
    <location>
        <begin position="22"/>
        <end position="346"/>
    </location>
</feature>
<dbReference type="Pfam" id="PF13343">
    <property type="entry name" value="SBP_bac_6"/>
    <property type="match status" value="1"/>
</dbReference>